<dbReference type="Proteomes" id="UP001239445">
    <property type="component" value="Unassembled WGS sequence"/>
</dbReference>
<accession>A0AAJ0BD41</accession>
<name>A0AAJ0BD41_9PEZI</name>
<feature type="transmembrane region" description="Helical" evidence="1">
    <location>
        <begin position="162"/>
        <end position="184"/>
    </location>
</feature>
<gene>
    <name evidence="2" type="ORF">QBC47DRAFT_381399</name>
</gene>
<feature type="transmembrane region" description="Helical" evidence="1">
    <location>
        <begin position="196"/>
        <end position="219"/>
    </location>
</feature>
<feature type="transmembrane region" description="Helical" evidence="1">
    <location>
        <begin position="51"/>
        <end position="72"/>
    </location>
</feature>
<dbReference type="AlphaFoldDB" id="A0AAJ0BD41"/>
<organism evidence="2 3">
    <name type="scientific">Echria macrotheca</name>
    <dbReference type="NCBI Taxonomy" id="438768"/>
    <lineage>
        <taxon>Eukaryota</taxon>
        <taxon>Fungi</taxon>
        <taxon>Dikarya</taxon>
        <taxon>Ascomycota</taxon>
        <taxon>Pezizomycotina</taxon>
        <taxon>Sordariomycetes</taxon>
        <taxon>Sordariomycetidae</taxon>
        <taxon>Sordariales</taxon>
        <taxon>Schizotheciaceae</taxon>
        <taxon>Echria</taxon>
    </lineage>
</organism>
<sequence length="259" mass="29018">MAFKFDVTQAIKLRGLPWMQPDPQLAHKRLEVLLNGSEDEKTGLKKSQMDLCQFVGLTAALFASVAATSLQSPSLPQTHWSVRAVWTVTMVFSVLSAFSAYFAFTALSRLRSTGDIVGFYAGVPEHCLRRWLSEQTETRRIYELGFMGPVLISDYLSLPGQLLNYSLITYLLGLGLSCLLPFTVPSTSEGTDSDRNVFIFFILGLGLSLSFIILSRVFLSINRTAYVKRLKQLPPFQDVETLEAEGKREETWEVGRTND</sequence>
<keyword evidence="1" id="KW-1133">Transmembrane helix</keyword>
<keyword evidence="1" id="KW-0472">Membrane</keyword>
<keyword evidence="3" id="KW-1185">Reference proteome</keyword>
<evidence type="ECO:0000313" key="3">
    <source>
        <dbReference type="Proteomes" id="UP001239445"/>
    </source>
</evidence>
<keyword evidence="1" id="KW-0812">Transmembrane</keyword>
<proteinExistence type="predicted"/>
<dbReference type="EMBL" id="MU839833">
    <property type="protein sequence ID" value="KAK1755822.1"/>
    <property type="molecule type" value="Genomic_DNA"/>
</dbReference>
<comment type="caution">
    <text evidence="2">The sequence shown here is derived from an EMBL/GenBank/DDBJ whole genome shotgun (WGS) entry which is preliminary data.</text>
</comment>
<protein>
    <submittedName>
        <fullName evidence="2">Uncharacterized protein</fullName>
    </submittedName>
</protein>
<evidence type="ECO:0000256" key="1">
    <source>
        <dbReference type="SAM" id="Phobius"/>
    </source>
</evidence>
<reference evidence="2" key="1">
    <citation type="submission" date="2023-06" db="EMBL/GenBank/DDBJ databases">
        <title>Genome-scale phylogeny and comparative genomics of the fungal order Sordariales.</title>
        <authorList>
            <consortium name="Lawrence Berkeley National Laboratory"/>
            <person name="Hensen N."/>
            <person name="Bonometti L."/>
            <person name="Westerberg I."/>
            <person name="Brannstrom I.O."/>
            <person name="Guillou S."/>
            <person name="Cros-Aarteil S."/>
            <person name="Calhoun S."/>
            <person name="Haridas S."/>
            <person name="Kuo A."/>
            <person name="Mondo S."/>
            <person name="Pangilinan J."/>
            <person name="Riley R."/>
            <person name="Labutti K."/>
            <person name="Andreopoulos B."/>
            <person name="Lipzen A."/>
            <person name="Chen C."/>
            <person name="Yanf M."/>
            <person name="Daum C."/>
            <person name="Ng V."/>
            <person name="Clum A."/>
            <person name="Steindorff A."/>
            <person name="Ohm R."/>
            <person name="Martin F."/>
            <person name="Silar P."/>
            <person name="Natvig D."/>
            <person name="Lalanne C."/>
            <person name="Gautier V."/>
            <person name="Ament-Velasquez S.L."/>
            <person name="Kruys A."/>
            <person name="Hutchinson M.I."/>
            <person name="Powell A.J."/>
            <person name="Barry K."/>
            <person name="Miller A.N."/>
            <person name="Grigoriev I.V."/>
            <person name="Debuchy R."/>
            <person name="Gladieux P."/>
            <person name="Thoren M.H."/>
            <person name="Johannesson H."/>
        </authorList>
    </citation>
    <scope>NUCLEOTIDE SEQUENCE</scope>
    <source>
        <strain evidence="2">PSN4</strain>
    </source>
</reference>
<evidence type="ECO:0000313" key="2">
    <source>
        <dbReference type="EMBL" id="KAK1755822.1"/>
    </source>
</evidence>
<feature type="transmembrane region" description="Helical" evidence="1">
    <location>
        <begin position="84"/>
        <end position="104"/>
    </location>
</feature>